<evidence type="ECO:0000256" key="1">
    <source>
        <dbReference type="ARBA" id="ARBA00004123"/>
    </source>
</evidence>
<name>A0ABD1WPS5_9LAMI</name>
<comment type="subcellular location">
    <subcellularLocation>
        <location evidence="1">Nucleus</location>
    </subcellularLocation>
</comment>
<dbReference type="PANTHER" id="PTHR45959">
    <property type="entry name" value="BHLH TRANSCRIPTION FACTOR"/>
    <property type="match status" value="1"/>
</dbReference>
<dbReference type="PANTHER" id="PTHR45959:SF2">
    <property type="entry name" value="BHLH TRANSCRIPTION FACTOR"/>
    <property type="match status" value="1"/>
</dbReference>
<feature type="domain" description="ACT" evidence="3">
    <location>
        <begin position="81"/>
        <end position="151"/>
    </location>
</feature>
<organism evidence="4 5">
    <name type="scientific">Forsythia ovata</name>
    <dbReference type="NCBI Taxonomy" id="205694"/>
    <lineage>
        <taxon>Eukaryota</taxon>
        <taxon>Viridiplantae</taxon>
        <taxon>Streptophyta</taxon>
        <taxon>Embryophyta</taxon>
        <taxon>Tracheophyta</taxon>
        <taxon>Spermatophyta</taxon>
        <taxon>Magnoliopsida</taxon>
        <taxon>eudicotyledons</taxon>
        <taxon>Gunneridae</taxon>
        <taxon>Pentapetalae</taxon>
        <taxon>asterids</taxon>
        <taxon>lamiids</taxon>
        <taxon>Lamiales</taxon>
        <taxon>Oleaceae</taxon>
        <taxon>Forsythieae</taxon>
        <taxon>Forsythia</taxon>
    </lineage>
</organism>
<dbReference type="InterPro" id="IPR054502">
    <property type="entry name" value="bHLH-TF_ACT-like_plant"/>
</dbReference>
<comment type="caution">
    <text evidence="4">The sequence shown here is derived from an EMBL/GenBank/DDBJ whole genome shotgun (WGS) entry which is preliminary data.</text>
</comment>
<keyword evidence="2" id="KW-0539">Nucleus</keyword>
<gene>
    <name evidence="4" type="ORF">Fot_05315</name>
</gene>
<sequence>MTAVSDLNNTLNEMDEASVLENVIRYLQYLQERVDILEEQARKPVVHVKKSELVVDDVGSSSSEQQSTPSIEARVCDKHVLLRIYCEKRKGILVKILGEIEKLNLGVVNTSVVPFGSSFLDITIIAEKEKEFSLAVKEIVQSLYNVLHRAA</sequence>
<dbReference type="PROSITE" id="PS51671">
    <property type="entry name" value="ACT"/>
    <property type="match status" value="1"/>
</dbReference>
<evidence type="ECO:0000259" key="3">
    <source>
        <dbReference type="PROSITE" id="PS51671"/>
    </source>
</evidence>
<evidence type="ECO:0000313" key="5">
    <source>
        <dbReference type="Proteomes" id="UP001604277"/>
    </source>
</evidence>
<dbReference type="Proteomes" id="UP001604277">
    <property type="component" value="Unassembled WGS sequence"/>
</dbReference>
<reference evidence="5" key="1">
    <citation type="submission" date="2024-07" db="EMBL/GenBank/DDBJ databases">
        <title>Two chromosome-level genome assemblies of Korean endemic species Abeliophyllum distichum and Forsythia ovata (Oleaceae).</title>
        <authorList>
            <person name="Jang H."/>
        </authorList>
    </citation>
    <scope>NUCLEOTIDE SEQUENCE [LARGE SCALE GENOMIC DNA]</scope>
</reference>
<dbReference type="Pfam" id="PF22754">
    <property type="entry name" value="bHLH-TF_ACT-like_plant"/>
    <property type="match status" value="1"/>
</dbReference>
<dbReference type="InterPro" id="IPR045865">
    <property type="entry name" value="ACT-like_dom_sf"/>
</dbReference>
<evidence type="ECO:0000313" key="4">
    <source>
        <dbReference type="EMBL" id="KAL2551696.1"/>
    </source>
</evidence>
<dbReference type="InterPro" id="IPR052610">
    <property type="entry name" value="bHLH_transcription_regulator"/>
</dbReference>
<dbReference type="SUPFAM" id="SSF55021">
    <property type="entry name" value="ACT-like"/>
    <property type="match status" value="1"/>
</dbReference>
<dbReference type="AlphaFoldDB" id="A0ABD1WPS5"/>
<protein>
    <submittedName>
        <fullName evidence="4">Transcription factor bHLH</fullName>
    </submittedName>
</protein>
<dbReference type="EMBL" id="JBFOLJ010000002">
    <property type="protein sequence ID" value="KAL2551696.1"/>
    <property type="molecule type" value="Genomic_DNA"/>
</dbReference>
<dbReference type="GO" id="GO:0080090">
    <property type="term" value="P:regulation of primary metabolic process"/>
    <property type="evidence" value="ECO:0007669"/>
    <property type="project" value="UniProtKB-ARBA"/>
</dbReference>
<accession>A0ABD1WPS5</accession>
<proteinExistence type="predicted"/>
<evidence type="ECO:0000256" key="2">
    <source>
        <dbReference type="ARBA" id="ARBA00023242"/>
    </source>
</evidence>
<dbReference type="GO" id="GO:0005634">
    <property type="term" value="C:nucleus"/>
    <property type="evidence" value="ECO:0007669"/>
    <property type="project" value="UniProtKB-SubCell"/>
</dbReference>
<dbReference type="InterPro" id="IPR002912">
    <property type="entry name" value="ACT_dom"/>
</dbReference>
<keyword evidence="5" id="KW-1185">Reference proteome</keyword>